<evidence type="ECO:0000256" key="3">
    <source>
        <dbReference type="ARBA" id="ARBA00022723"/>
    </source>
</evidence>
<feature type="domain" description="RNA-binding protein AU-1/Ribonuclease E/G" evidence="8">
    <location>
        <begin position="101"/>
        <end position="192"/>
    </location>
</feature>
<accession>A0A2U8HG68</accession>
<dbReference type="AlphaFoldDB" id="A0A2U8HG68"/>
<gene>
    <name evidence="9" type="ORF">CEW88_10185</name>
</gene>
<evidence type="ECO:0000256" key="4">
    <source>
        <dbReference type="ARBA" id="ARBA00022759"/>
    </source>
</evidence>
<dbReference type="InterPro" id="IPR004659">
    <property type="entry name" value="RNase_E/G"/>
</dbReference>
<comment type="cofactor">
    <cofactor evidence="1">
        <name>Mg(2+)</name>
        <dbReference type="ChEBI" id="CHEBI:18420"/>
    </cofactor>
</comment>
<dbReference type="GO" id="GO:0016787">
    <property type="term" value="F:hydrolase activity"/>
    <property type="evidence" value="ECO:0007669"/>
    <property type="project" value="UniProtKB-KW"/>
</dbReference>
<feature type="domain" description="RNA-binding protein AU-1/Ribonuclease E/G" evidence="8">
    <location>
        <begin position="210"/>
        <end position="332"/>
    </location>
</feature>
<evidence type="ECO:0000259" key="8">
    <source>
        <dbReference type="Pfam" id="PF10150"/>
    </source>
</evidence>
<dbReference type="GO" id="GO:0046872">
    <property type="term" value="F:metal ion binding"/>
    <property type="evidence" value="ECO:0007669"/>
    <property type="project" value="UniProtKB-KW"/>
</dbReference>
<dbReference type="PANTHER" id="PTHR30001">
    <property type="entry name" value="RIBONUCLEASE"/>
    <property type="match status" value="1"/>
</dbReference>
<evidence type="ECO:0000313" key="9">
    <source>
        <dbReference type="EMBL" id="AWI84016.1"/>
    </source>
</evidence>
<reference evidence="9 10" key="1">
    <citation type="submission" date="2017-06" db="EMBL/GenBank/DDBJ databases">
        <title>Yangia sp. YSBP01 complete genome sequence.</title>
        <authorList>
            <person name="Woo J.-H."/>
            <person name="Kim H.-S."/>
        </authorList>
    </citation>
    <scope>NUCLEOTIDE SEQUENCE [LARGE SCALE GENOMIC DNA]</scope>
    <source>
        <strain evidence="9 10">YSBP01</strain>
    </source>
</reference>
<dbReference type="OrthoDB" id="9804278at2"/>
<evidence type="ECO:0000256" key="5">
    <source>
        <dbReference type="ARBA" id="ARBA00022801"/>
    </source>
</evidence>
<dbReference type="Proteomes" id="UP000244915">
    <property type="component" value="Chromosome 1"/>
</dbReference>
<keyword evidence="7" id="KW-0694">RNA-binding</keyword>
<dbReference type="Pfam" id="PF10150">
    <property type="entry name" value="RNase_E_G"/>
    <property type="match status" value="2"/>
</dbReference>
<keyword evidence="2" id="KW-0540">Nuclease</keyword>
<dbReference type="KEGG" id="ypac:CEW88_10185"/>
<dbReference type="GO" id="GO:0004540">
    <property type="term" value="F:RNA nuclease activity"/>
    <property type="evidence" value="ECO:0007669"/>
    <property type="project" value="InterPro"/>
</dbReference>
<evidence type="ECO:0000256" key="7">
    <source>
        <dbReference type="ARBA" id="ARBA00022884"/>
    </source>
</evidence>
<dbReference type="GO" id="GO:0005737">
    <property type="term" value="C:cytoplasm"/>
    <property type="evidence" value="ECO:0007669"/>
    <property type="project" value="TreeGrafter"/>
</dbReference>
<protein>
    <submittedName>
        <fullName evidence="9">Ribonuclease G</fullName>
    </submittedName>
</protein>
<proteinExistence type="predicted"/>
<dbReference type="InterPro" id="IPR019307">
    <property type="entry name" value="RNA-bd_AU-1/RNase_E/G"/>
</dbReference>
<name>A0A2U8HG68_9RHOB</name>
<evidence type="ECO:0000256" key="6">
    <source>
        <dbReference type="ARBA" id="ARBA00022842"/>
    </source>
</evidence>
<sequence>MKGRTIALDQFGEAEAAALIVDGKLEDLLIDSDHARPGTIYRGIAQRPMKGQGGMFLDTPEGSAFLRQVKGLAPGQPLIVQVTGFAEPGKAIPVTTRILFKSRYAIVTPGAPGLNISRRIKDEDIRESLLEIAHEVMPGANEAENGLILRSSCAEGNPDEIAEDIAAMAQLCAQVMADVSGKAELLVEGDGPHSMAWREWDEGEVDAEPGAFERHDVHEMIAALQRPLVPLPGGGSMSIEPTRALVAVDVNTGGDTSPAAGLKANIAALRELPRQLRLRGLGGQIIVDPAPIPKKERRQLETVLRAALKTDATETILAGWTQLGLMELQRKRERVPLSEVLKPGMLP</sequence>
<organism evidence="9 10">
    <name type="scientific">Alloyangia pacifica</name>
    <dbReference type="NCBI Taxonomy" id="311180"/>
    <lineage>
        <taxon>Bacteria</taxon>
        <taxon>Pseudomonadati</taxon>
        <taxon>Pseudomonadota</taxon>
        <taxon>Alphaproteobacteria</taxon>
        <taxon>Rhodobacterales</taxon>
        <taxon>Roseobacteraceae</taxon>
        <taxon>Alloyangia</taxon>
    </lineage>
</organism>
<keyword evidence="6" id="KW-0460">Magnesium</keyword>
<evidence type="ECO:0000313" key="10">
    <source>
        <dbReference type="Proteomes" id="UP000244915"/>
    </source>
</evidence>
<dbReference type="PANTHER" id="PTHR30001:SF1">
    <property type="entry name" value="RIBONUCLEASE E_G-LIKE PROTEIN, CHLOROPLASTIC"/>
    <property type="match status" value="1"/>
</dbReference>
<dbReference type="GO" id="GO:0004519">
    <property type="term" value="F:endonuclease activity"/>
    <property type="evidence" value="ECO:0007669"/>
    <property type="project" value="UniProtKB-KW"/>
</dbReference>
<keyword evidence="5" id="KW-0378">Hydrolase</keyword>
<evidence type="ECO:0000256" key="1">
    <source>
        <dbReference type="ARBA" id="ARBA00001946"/>
    </source>
</evidence>
<keyword evidence="4" id="KW-0255">Endonuclease</keyword>
<dbReference type="EMBL" id="CP022189">
    <property type="protein sequence ID" value="AWI84016.1"/>
    <property type="molecule type" value="Genomic_DNA"/>
</dbReference>
<dbReference type="GO" id="GO:0003723">
    <property type="term" value="F:RNA binding"/>
    <property type="evidence" value="ECO:0007669"/>
    <property type="project" value="UniProtKB-KW"/>
</dbReference>
<dbReference type="GO" id="GO:0006364">
    <property type="term" value="P:rRNA processing"/>
    <property type="evidence" value="ECO:0007669"/>
    <property type="project" value="TreeGrafter"/>
</dbReference>
<keyword evidence="3" id="KW-0479">Metal-binding</keyword>
<dbReference type="RefSeq" id="WP_108966488.1">
    <property type="nucleotide sequence ID" value="NZ_CP022189.1"/>
</dbReference>
<evidence type="ECO:0000256" key="2">
    <source>
        <dbReference type="ARBA" id="ARBA00022722"/>
    </source>
</evidence>